<evidence type="ECO:0000256" key="2">
    <source>
        <dbReference type="ARBA" id="ARBA00023157"/>
    </source>
</evidence>
<keyword evidence="2" id="KW-1015">Disulfide bond</keyword>
<accession>A0A1H0UM73</accession>
<keyword evidence="5" id="KW-0430">Lectin</keyword>
<evidence type="ECO:0000256" key="1">
    <source>
        <dbReference type="ARBA" id="ARBA00022729"/>
    </source>
</evidence>
<dbReference type="STRING" id="443156.SAMN04489867_3397"/>
<feature type="domain" description="LamG-like jellyroll fold" evidence="4">
    <location>
        <begin position="771"/>
        <end position="909"/>
    </location>
</feature>
<name>A0A1H0UM73_9MICO</name>
<evidence type="ECO:0000259" key="4">
    <source>
        <dbReference type="SMART" id="SM00560"/>
    </source>
</evidence>
<dbReference type="AlphaFoldDB" id="A0A1H0UM73"/>
<dbReference type="Gene3D" id="2.60.120.200">
    <property type="match status" value="1"/>
</dbReference>
<gene>
    <name evidence="5" type="ORF">SAMN04489867_3397</name>
</gene>
<keyword evidence="1" id="KW-0732">Signal</keyword>
<dbReference type="GO" id="GO:0030246">
    <property type="term" value="F:carbohydrate binding"/>
    <property type="evidence" value="ECO:0007669"/>
    <property type="project" value="UniProtKB-KW"/>
</dbReference>
<dbReference type="SMART" id="SM00560">
    <property type="entry name" value="LamGL"/>
    <property type="match status" value="1"/>
</dbReference>
<dbReference type="EMBL" id="LT629711">
    <property type="protein sequence ID" value="SDP67165.1"/>
    <property type="molecule type" value="Genomic_DNA"/>
</dbReference>
<evidence type="ECO:0000256" key="3">
    <source>
        <dbReference type="SAM" id="MobiDB-lite"/>
    </source>
</evidence>
<keyword evidence="6" id="KW-1185">Reference proteome</keyword>
<dbReference type="InterPro" id="IPR013320">
    <property type="entry name" value="ConA-like_dom_sf"/>
</dbReference>
<feature type="region of interest" description="Disordered" evidence="3">
    <location>
        <begin position="254"/>
        <end position="273"/>
    </location>
</feature>
<dbReference type="Proteomes" id="UP000199077">
    <property type="component" value="Chromosome I"/>
</dbReference>
<protein>
    <submittedName>
        <fullName evidence="5">Concanavalin A-like lectin/glucanases superfamily protein</fullName>
    </submittedName>
</protein>
<organism evidence="5 6">
    <name type="scientific">Pedococcus dokdonensis</name>
    <dbReference type="NCBI Taxonomy" id="443156"/>
    <lineage>
        <taxon>Bacteria</taxon>
        <taxon>Bacillati</taxon>
        <taxon>Actinomycetota</taxon>
        <taxon>Actinomycetes</taxon>
        <taxon>Micrococcales</taxon>
        <taxon>Intrasporangiaceae</taxon>
        <taxon>Pedococcus</taxon>
    </lineage>
</organism>
<reference evidence="6" key="1">
    <citation type="submission" date="2016-10" db="EMBL/GenBank/DDBJ databases">
        <authorList>
            <person name="Varghese N."/>
            <person name="Submissions S."/>
        </authorList>
    </citation>
    <scope>NUCLEOTIDE SEQUENCE [LARGE SCALE GENOMIC DNA]</scope>
    <source>
        <strain evidence="6">DSM 22329</strain>
    </source>
</reference>
<proteinExistence type="predicted"/>
<dbReference type="SUPFAM" id="SSF49899">
    <property type="entry name" value="Concanavalin A-like lectins/glucanases"/>
    <property type="match status" value="1"/>
</dbReference>
<evidence type="ECO:0000313" key="5">
    <source>
        <dbReference type="EMBL" id="SDP67165.1"/>
    </source>
</evidence>
<dbReference type="Pfam" id="PF13385">
    <property type="entry name" value="Laminin_G_3"/>
    <property type="match status" value="1"/>
</dbReference>
<sequence>MGCTVGVGRTGALRTGLTVITIVACGAAVLGSAGTTAAAPLAAGRAAYAPVATATAVTPEAAAMQEARRSGRPVEVTELTTEHRKVLADPATGQFEAKLNAFPVRTKRTGTWKDIDLTLERKADGSVGPVMAAEEIRFSGGGNGRLAMVTQAGSDAGFSWPSALPTPELSGTTATYREVFPGADLMVKTGVEGFSTYLVVKDARAAKDPRVQALSFGLTGSATSPRASGRQTDLVDAKGAARFSIAEPRMWDSTGAVGPVDGKTALTSESPRSRTAPMAMKVANGHLQVSPDTALLTGPDTVFPVVIDPALSVKRENKYWTMVWSNGSEFPNHATELARVGYNGWESPYFTSRVFYAFDTAFLYGKHVRTAVFSHKLVHTPNNDCTASTYGPGVTLGITGAISSSTVWGGPSWTDTISTNAKAHGNASYCSGYDQVDWAAQAEVQKYAGDVSRPTLTFGLKSSSESNRDGWRKFDNDATLNYPLLSVTYGADPNAPGTPTMDNATGSGPSGFWTTDSTPTLRARLTDPDGTAGGQLRGRFEIYYNGSVLLTSGTSTAVNHNSDAVWTIPAGKLVQGTLYTVRVWALDDLGYESGSWSPYIQFRADWTPPATAPTVTAGQAGYTVGQSGSFLFRTPDTDVTSYCYGLNTDTTATCVATSAPTVDQTVTVASMPKFGPSWLTVRTRDAAGNLGPVQRFDFRVDGSAPVGWWRLDGNGTDGSGGARTLAFTGAPAFVDGRWAEFATDPTDKALSVNGTSQHAATTVAGPVGTSGSFSAAAWVRMNPTSNNYPTAVSQVGSTYAAFYLGVQAGKPSLILRSADSLVALQSTLGTEPMPTGQWVHLVGIYSAAEKKARLYVDGAKVGETTVTAPPFAATGALTVGRSLSSGAPSDLWPGAVDEVRVYNGVLDESQVRTIFAESRP</sequence>
<dbReference type="InterPro" id="IPR006558">
    <property type="entry name" value="LamG-like"/>
</dbReference>
<evidence type="ECO:0000313" key="6">
    <source>
        <dbReference type="Proteomes" id="UP000199077"/>
    </source>
</evidence>